<dbReference type="SUPFAM" id="SSF50156">
    <property type="entry name" value="PDZ domain-like"/>
    <property type="match status" value="1"/>
</dbReference>
<dbReference type="EMBL" id="DSDY01000092">
    <property type="protein sequence ID" value="HDS10521.1"/>
    <property type="molecule type" value="Genomic_DNA"/>
</dbReference>
<dbReference type="PRINTS" id="PR01000">
    <property type="entry name" value="SREBPS2PTASE"/>
</dbReference>
<dbReference type="PANTHER" id="PTHR13325">
    <property type="entry name" value="PROTEASE M50 MEMBRANE-BOUND TRANSCRIPTION FACTOR SITE 2 PROTEASE"/>
    <property type="match status" value="1"/>
</dbReference>
<dbReference type="GO" id="GO:0012505">
    <property type="term" value="C:endomembrane system"/>
    <property type="evidence" value="ECO:0007669"/>
    <property type="project" value="UniProtKB-SubCell"/>
</dbReference>
<evidence type="ECO:0000259" key="6">
    <source>
        <dbReference type="PROSITE" id="PS50106"/>
    </source>
</evidence>
<evidence type="ECO:0000256" key="2">
    <source>
        <dbReference type="ARBA" id="ARBA00022692"/>
    </source>
</evidence>
<dbReference type="Pfam" id="PF17820">
    <property type="entry name" value="PDZ_6"/>
    <property type="match status" value="1"/>
</dbReference>
<dbReference type="GO" id="GO:0031293">
    <property type="term" value="P:membrane protein intracellular domain proteolysis"/>
    <property type="evidence" value="ECO:0007669"/>
    <property type="project" value="TreeGrafter"/>
</dbReference>
<evidence type="ECO:0000313" key="7">
    <source>
        <dbReference type="EMBL" id="HDS10521.1"/>
    </source>
</evidence>
<gene>
    <name evidence="7" type="ORF">ENO04_02700</name>
</gene>
<evidence type="ECO:0000256" key="1">
    <source>
        <dbReference type="ARBA" id="ARBA00004127"/>
    </source>
</evidence>
<dbReference type="InterPro" id="IPR041489">
    <property type="entry name" value="PDZ_6"/>
</dbReference>
<comment type="subcellular location">
    <subcellularLocation>
        <location evidence="1">Endomembrane system</location>
        <topology evidence="1">Multi-pass membrane protein</topology>
    </subcellularLocation>
</comment>
<dbReference type="Pfam" id="PF02163">
    <property type="entry name" value="Peptidase_M50"/>
    <property type="match status" value="1"/>
</dbReference>
<reference evidence="7" key="1">
    <citation type="journal article" date="2020" name="mSystems">
        <title>Genome- and Community-Level Interaction Insights into Carbon Utilization and Element Cycling Functions of Hydrothermarchaeota in Hydrothermal Sediment.</title>
        <authorList>
            <person name="Zhou Z."/>
            <person name="Liu Y."/>
            <person name="Xu W."/>
            <person name="Pan J."/>
            <person name="Luo Z.H."/>
            <person name="Li M."/>
        </authorList>
    </citation>
    <scope>NUCLEOTIDE SEQUENCE [LARGE SCALE GENOMIC DNA]</scope>
    <source>
        <strain evidence="7">SpSt-123</strain>
    </source>
</reference>
<accession>A0A7C1E9K0</accession>
<dbReference type="InterPro" id="IPR008915">
    <property type="entry name" value="Peptidase_M50"/>
</dbReference>
<dbReference type="GO" id="GO:0005737">
    <property type="term" value="C:cytoplasm"/>
    <property type="evidence" value="ECO:0007669"/>
    <property type="project" value="TreeGrafter"/>
</dbReference>
<dbReference type="GO" id="GO:0004222">
    <property type="term" value="F:metalloendopeptidase activity"/>
    <property type="evidence" value="ECO:0007669"/>
    <property type="project" value="InterPro"/>
</dbReference>
<evidence type="ECO:0000256" key="3">
    <source>
        <dbReference type="ARBA" id="ARBA00022989"/>
    </source>
</evidence>
<name>A0A7C1E9K0_9CREN</name>
<keyword evidence="4 5" id="KW-0472">Membrane</keyword>
<proteinExistence type="predicted"/>
<dbReference type="SMART" id="SM00228">
    <property type="entry name" value="PDZ"/>
    <property type="match status" value="1"/>
</dbReference>
<feature type="transmembrane region" description="Helical" evidence="5">
    <location>
        <begin position="61"/>
        <end position="81"/>
    </location>
</feature>
<dbReference type="InterPro" id="IPR001478">
    <property type="entry name" value="PDZ"/>
</dbReference>
<feature type="transmembrane region" description="Helical" evidence="5">
    <location>
        <begin position="6"/>
        <end position="26"/>
    </location>
</feature>
<dbReference type="GO" id="GO:0016020">
    <property type="term" value="C:membrane"/>
    <property type="evidence" value="ECO:0007669"/>
    <property type="project" value="InterPro"/>
</dbReference>
<keyword evidence="3 5" id="KW-1133">Transmembrane helix</keyword>
<keyword evidence="2 5" id="KW-0812">Transmembrane</keyword>
<feature type="transmembrane region" description="Helical" evidence="5">
    <location>
        <begin position="184"/>
        <end position="206"/>
    </location>
</feature>
<dbReference type="PANTHER" id="PTHR13325:SF3">
    <property type="entry name" value="MEMBRANE-BOUND TRANSCRIPTION FACTOR SITE-2 PROTEASE"/>
    <property type="match status" value="1"/>
</dbReference>
<feature type="transmembrane region" description="Helical" evidence="5">
    <location>
        <begin position="345"/>
        <end position="364"/>
    </location>
</feature>
<feature type="domain" description="PDZ" evidence="6">
    <location>
        <begin position="203"/>
        <end position="237"/>
    </location>
</feature>
<organism evidence="7">
    <name type="scientific">Fervidicoccus fontis</name>
    <dbReference type="NCBI Taxonomy" id="683846"/>
    <lineage>
        <taxon>Archaea</taxon>
        <taxon>Thermoproteota</taxon>
        <taxon>Thermoprotei</taxon>
        <taxon>Fervidicoccales</taxon>
        <taxon>Fervidicoccaceae</taxon>
        <taxon>Fervidicoccus</taxon>
    </lineage>
</organism>
<feature type="transmembrane region" description="Helical" evidence="5">
    <location>
        <begin position="112"/>
        <end position="133"/>
    </location>
</feature>
<dbReference type="AlphaFoldDB" id="A0A7C1E9K0"/>
<dbReference type="InterPro" id="IPR036034">
    <property type="entry name" value="PDZ_sf"/>
</dbReference>
<comment type="caution">
    <text evidence="7">The sequence shown here is derived from an EMBL/GenBank/DDBJ whole genome shotgun (WGS) entry which is preliminary data.</text>
</comment>
<evidence type="ECO:0000256" key="5">
    <source>
        <dbReference type="SAM" id="Phobius"/>
    </source>
</evidence>
<dbReference type="PROSITE" id="PS50106">
    <property type="entry name" value="PDZ"/>
    <property type="match status" value="1"/>
</dbReference>
<protein>
    <submittedName>
        <fullName evidence="7">PDZ domain-containing protein</fullName>
    </submittedName>
</protein>
<dbReference type="InterPro" id="IPR001193">
    <property type="entry name" value="MBTPS2"/>
</dbReference>
<dbReference type="Gene3D" id="2.30.42.10">
    <property type="match status" value="1"/>
</dbReference>
<sequence>MQPSYNAIFYILIFWLSIYLFSKFYLRGRENIVINPIYIMIKKKISEGFLEGTKDKRIFKLISALFVILAVVSMVLFYYFVVPLSLARFSGQGAQGGLTPIIPGVTISGESLIYLLINIGIAATIHEFSHALIARSRGIKIKSAGFILAIILPMAFVEPDDNDFKKASLKDKLSVYSAGPSSNLILAFILLGLLSLFASMGGGVLITSVDQGSPAERAGLEPGYIIKAVNGTVVKNLRDFQSALGDYREKELVFVLEVLKPDGSTTIAIIHKLSNETKLGIGISNAPPQGVLGKLVTPISVFLVWGYIVNFSLAIINAAPMFITDGARMISDLITEKLKGDKGKAVNFFIQVLTMLILLFSLSLQPIG</sequence>
<feature type="transmembrane region" description="Helical" evidence="5">
    <location>
        <begin position="302"/>
        <end position="324"/>
    </location>
</feature>
<evidence type="ECO:0000256" key="4">
    <source>
        <dbReference type="ARBA" id="ARBA00023136"/>
    </source>
</evidence>